<proteinExistence type="predicted"/>
<organism evidence="2 3">
    <name type="scientific">Trypanosoma conorhini</name>
    <dbReference type="NCBI Taxonomy" id="83891"/>
    <lineage>
        <taxon>Eukaryota</taxon>
        <taxon>Discoba</taxon>
        <taxon>Euglenozoa</taxon>
        <taxon>Kinetoplastea</taxon>
        <taxon>Metakinetoplastina</taxon>
        <taxon>Trypanosomatida</taxon>
        <taxon>Trypanosomatidae</taxon>
        <taxon>Trypanosoma</taxon>
    </lineage>
</organism>
<sequence>MHAGRSGHVFVFCPARLFVALPATRRRCWRPARRGARSRRPAGKDAGRGTHRRSDARLPRGHRHPHLRVAAGALGCSTVAVGVSCGCRTVASAAPRTRPALPPTAAPEIIAAVAVFFSPHLSSHTHTQPTRTRCACSAVQVDALFAACAGSAVCGYCCGFLAGREEKGRKTHSTRGSAL</sequence>
<feature type="compositionally biased region" description="Basic and acidic residues" evidence="1">
    <location>
        <begin position="42"/>
        <end position="58"/>
    </location>
</feature>
<dbReference type="GeneID" id="40323123"/>
<evidence type="ECO:0000313" key="3">
    <source>
        <dbReference type="Proteomes" id="UP000284403"/>
    </source>
</evidence>
<accession>A0A3R7KC82</accession>
<evidence type="ECO:0000313" key="2">
    <source>
        <dbReference type="EMBL" id="RNE97651.1"/>
    </source>
</evidence>
<dbReference type="AlphaFoldDB" id="A0A3R7KC82"/>
<dbReference type="EMBL" id="MKKU01001111">
    <property type="protein sequence ID" value="RNE97651.1"/>
    <property type="molecule type" value="Genomic_DNA"/>
</dbReference>
<reference evidence="2 3" key="1">
    <citation type="journal article" date="2018" name="BMC Genomics">
        <title>Genomic comparison of Trypanosoma conorhini and Trypanosoma rangeli to Trypanosoma cruzi strains of high and low virulence.</title>
        <authorList>
            <person name="Bradwell K.R."/>
            <person name="Koparde V.N."/>
            <person name="Matveyev A.V."/>
            <person name="Serrano M.G."/>
            <person name="Alves J.M."/>
            <person name="Parikh H."/>
            <person name="Huang B."/>
            <person name="Lee V."/>
            <person name="Espinosa-Alvarez O."/>
            <person name="Ortiz P.A."/>
            <person name="Costa-Martins A.G."/>
            <person name="Teixeira M.M."/>
            <person name="Buck G.A."/>
        </authorList>
    </citation>
    <scope>NUCLEOTIDE SEQUENCE [LARGE SCALE GENOMIC DNA]</scope>
    <source>
        <strain evidence="2 3">025E</strain>
    </source>
</reference>
<comment type="caution">
    <text evidence="2">The sequence shown here is derived from an EMBL/GenBank/DDBJ whole genome shotgun (WGS) entry which is preliminary data.</text>
</comment>
<protein>
    <submittedName>
        <fullName evidence="2">Uncharacterized protein</fullName>
    </submittedName>
</protein>
<feature type="region of interest" description="Disordered" evidence="1">
    <location>
        <begin position="30"/>
        <end position="63"/>
    </location>
</feature>
<feature type="compositionally biased region" description="Basic residues" evidence="1">
    <location>
        <begin position="30"/>
        <end position="41"/>
    </location>
</feature>
<evidence type="ECO:0000256" key="1">
    <source>
        <dbReference type="SAM" id="MobiDB-lite"/>
    </source>
</evidence>
<gene>
    <name evidence="2" type="ORF">Tco025E_09512</name>
</gene>
<keyword evidence="3" id="KW-1185">Reference proteome</keyword>
<name>A0A3R7KC82_9TRYP</name>
<dbReference type="RefSeq" id="XP_029223655.1">
    <property type="nucleotide sequence ID" value="XM_029376329.1"/>
</dbReference>
<dbReference type="Proteomes" id="UP000284403">
    <property type="component" value="Unassembled WGS sequence"/>
</dbReference>